<keyword evidence="8 9" id="KW-0472">Membrane</keyword>
<dbReference type="InterPro" id="IPR051523">
    <property type="entry name" value="KISH_domain"/>
</dbReference>
<evidence type="ECO:0000256" key="4">
    <source>
        <dbReference type="ARBA" id="ARBA00022692"/>
    </source>
</evidence>
<evidence type="ECO:0000256" key="8">
    <source>
        <dbReference type="ARBA" id="ARBA00023136"/>
    </source>
</evidence>
<dbReference type="InterPro" id="IPR009653">
    <property type="entry name" value="Ksh1"/>
</dbReference>
<evidence type="ECO:0000313" key="11">
    <source>
        <dbReference type="Proteomes" id="UP000316726"/>
    </source>
</evidence>
<dbReference type="AlphaFoldDB" id="A0A5B8MNZ2"/>
<dbReference type="STRING" id="1764295.A0A5B8MNZ2"/>
<evidence type="ECO:0000256" key="5">
    <source>
        <dbReference type="ARBA" id="ARBA00022729"/>
    </source>
</evidence>
<keyword evidence="4 9" id="KW-0812">Transmembrane</keyword>
<keyword evidence="6 9" id="KW-1133">Transmembrane helix</keyword>
<evidence type="ECO:0000313" key="10">
    <source>
        <dbReference type="EMBL" id="QDZ22127.1"/>
    </source>
</evidence>
<organism evidence="10 11">
    <name type="scientific">Chloropicon primus</name>
    <dbReference type="NCBI Taxonomy" id="1764295"/>
    <lineage>
        <taxon>Eukaryota</taxon>
        <taxon>Viridiplantae</taxon>
        <taxon>Chlorophyta</taxon>
        <taxon>Chloropicophyceae</taxon>
        <taxon>Chloropicales</taxon>
        <taxon>Chloropicaceae</taxon>
        <taxon>Chloropicon</taxon>
    </lineage>
</organism>
<comment type="caution">
    <text evidence="9">Lacks conserved residue(s) required for the propagation of feature annotation.</text>
</comment>
<evidence type="ECO:0000256" key="6">
    <source>
        <dbReference type="ARBA" id="ARBA00022989"/>
    </source>
</evidence>
<feature type="transmembrane region" description="Helical" evidence="9">
    <location>
        <begin position="12"/>
        <end position="32"/>
    </location>
</feature>
<comment type="similarity">
    <text evidence="3 9">Belongs to the KISH family.</text>
</comment>
<dbReference type="Pfam" id="PF06842">
    <property type="entry name" value="DUF1242"/>
    <property type="match status" value="1"/>
</dbReference>
<evidence type="ECO:0000256" key="2">
    <source>
        <dbReference type="ARBA" id="ARBA00004614"/>
    </source>
</evidence>
<reference evidence="10 11" key="1">
    <citation type="submission" date="2018-07" db="EMBL/GenBank/DDBJ databases">
        <title>The complete nuclear genome of the prasinophyte Chloropicon primus (CCMP1205).</title>
        <authorList>
            <person name="Pombert J.-F."/>
            <person name="Otis C."/>
            <person name="Turmel M."/>
            <person name="Lemieux C."/>
        </authorList>
    </citation>
    <scope>NUCLEOTIDE SEQUENCE [LARGE SCALE GENOMIC DNA]</scope>
    <source>
        <strain evidence="10 11">CCMP1205</strain>
    </source>
</reference>
<dbReference type="GO" id="GO:0000139">
    <property type="term" value="C:Golgi membrane"/>
    <property type="evidence" value="ECO:0007669"/>
    <property type="project" value="UniProtKB-SubCell"/>
</dbReference>
<name>A0A5B8MNZ2_9CHLO</name>
<protein>
    <recommendedName>
        <fullName evidence="9">Protein kish</fullName>
    </recommendedName>
</protein>
<keyword evidence="11" id="KW-1185">Reference proteome</keyword>
<dbReference type="EMBL" id="CP031040">
    <property type="protein sequence ID" value="QDZ22127.1"/>
    <property type="molecule type" value="Genomic_DNA"/>
</dbReference>
<dbReference type="Proteomes" id="UP000316726">
    <property type="component" value="Chromosome 7"/>
</dbReference>
<comment type="subcellular location">
    <subcellularLocation>
        <location evidence="2">Golgi apparatus membrane</location>
        <topology evidence="2">Single-pass type I membrane protein</topology>
    </subcellularLocation>
</comment>
<accession>A0A5B8MNZ2</accession>
<keyword evidence="5" id="KW-0732">Signal</keyword>
<gene>
    <name evidence="10" type="ORF">A3770_07p46450</name>
</gene>
<evidence type="ECO:0000256" key="9">
    <source>
        <dbReference type="RuleBase" id="RU910717"/>
    </source>
</evidence>
<keyword evidence="7" id="KW-0333">Golgi apparatus</keyword>
<dbReference type="PANTHER" id="PTHR13229">
    <property type="entry name" value="PROTEIN KISH-A"/>
    <property type="match status" value="1"/>
</dbReference>
<dbReference type="OrthoDB" id="10034655at2759"/>
<comment type="function">
    <text evidence="1 9">Involved in the early part of the secretory pathway.</text>
</comment>
<evidence type="ECO:0000256" key="3">
    <source>
        <dbReference type="ARBA" id="ARBA00008961"/>
    </source>
</evidence>
<evidence type="ECO:0000256" key="7">
    <source>
        <dbReference type="ARBA" id="ARBA00023034"/>
    </source>
</evidence>
<evidence type="ECO:0000256" key="1">
    <source>
        <dbReference type="ARBA" id="ARBA00002154"/>
    </source>
</evidence>
<sequence length="70" mass="7743">MTALFDEQSLAIVAVLFICTCTYIKMRAPTLLNTREGFRGILWKAARIGERLSPWVGLVCFAAGIGVLLR</sequence>
<feature type="transmembrane region" description="Helical" evidence="9">
    <location>
        <begin position="52"/>
        <end position="69"/>
    </location>
</feature>
<proteinExistence type="inferred from homology"/>